<sequence length="142" mass="16043">QRQLHRPQSAPNDAVPGQAVRRRHCRSPSSGRLPSGRPSADGRLLGLRLCRTDDCDGHYRGAAQFDGQLFSRPADDSHPGAFPLPSGLRPHDQRHHFEPLHHALRHRQLVESHSLRCWLPCVYSEYPRGRGLADHTTAEERD</sequence>
<evidence type="ECO:0000256" key="1">
    <source>
        <dbReference type="SAM" id="MobiDB-lite"/>
    </source>
</evidence>
<feature type="compositionally biased region" description="Low complexity" evidence="1">
    <location>
        <begin position="27"/>
        <end position="39"/>
    </location>
</feature>
<feature type="non-terminal residue" evidence="2">
    <location>
        <position position="1"/>
    </location>
</feature>
<feature type="region of interest" description="Disordered" evidence="1">
    <location>
        <begin position="1"/>
        <end position="41"/>
    </location>
</feature>
<name>A0A7J6U6F1_PEROL</name>
<evidence type="ECO:0000313" key="3">
    <source>
        <dbReference type="Proteomes" id="UP000553632"/>
    </source>
</evidence>
<accession>A0A7J6U6F1</accession>
<dbReference type="AlphaFoldDB" id="A0A7J6U6F1"/>
<keyword evidence="3" id="KW-1185">Reference proteome</keyword>
<proteinExistence type="predicted"/>
<dbReference type="Proteomes" id="UP000553632">
    <property type="component" value="Unassembled WGS sequence"/>
</dbReference>
<dbReference type="EMBL" id="JABANO010006104">
    <property type="protein sequence ID" value="KAF4752370.1"/>
    <property type="molecule type" value="Genomic_DNA"/>
</dbReference>
<comment type="caution">
    <text evidence="2">The sequence shown here is derived from an EMBL/GenBank/DDBJ whole genome shotgun (WGS) entry which is preliminary data.</text>
</comment>
<organism evidence="2 3">
    <name type="scientific">Perkinsus olseni</name>
    <name type="common">Perkinsus atlanticus</name>
    <dbReference type="NCBI Taxonomy" id="32597"/>
    <lineage>
        <taxon>Eukaryota</taxon>
        <taxon>Sar</taxon>
        <taxon>Alveolata</taxon>
        <taxon>Perkinsozoa</taxon>
        <taxon>Perkinsea</taxon>
        <taxon>Perkinsida</taxon>
        <taxon>Perkinsidae</taxon>
        <taxon>Perkinsus</taxon>
    </lineage>
</organism>
<protein>
    <submittedName>
        <fullName evidence="2">Uncharacterized protein</fullName>
    </submittedName>
</protein>
<gene>
    <name evidence="2" type="ORF">FOZ63_025054</name>
</gene>
<evidence type="ECO:0000313" key="2">
    <source>
        <dbReference type="EMBL" id="KAF4752370.1"/>
    </source>
</evidence>
<feature type="region of interest" description="Disordered" evidence="1">
    <location>
        <begin position="70"/>
        <end position="92"/>
    </location>
</feature>
<feature type="non-terminal residue" evidence="2">
    <location>
        <position position="142"/>
    </location>
</feature>
<reference evidence="2 3" key="1">
    <citation type="submission" date="2020-04" db="EMBL/GenBank/DDBJ databases">
        <title>Perkinsus olseni comparative genomics.</title>
        <authorList>
            <person name="Bogema D.R."/>
        </authorList>
    </citation>
    <scope>NUCLEOTIDE SEQUENCE [LARGE SCALE GENOMIC DNA]</scope>
    <source>
        <strain evidence="2 3">ATCC PRA-207</strain>
    </source>
</reference>